<keyword evidence="1" id="KW-0813">Transport</keyword>
<dbReference type="PIRSF" id="PIRSF003107">
    <property type="entry name" value="PhoU"/>
    <property type="match status" value="1"/>
</dbReference>
<keyword evidence="1" id="KW-0963">Cytoplasm</keyword>
<keyword evidence="1" id="KW-0592">Phosphate transport</keyword>
<dbReference type="NCBIfam" id="TIGR02135">
    <property type="entry name" value="phoU_full"/>
    <property type="match status" value="1"/>
</dbReference>
<comment type="subunit">
    <text evidence="1">Homodimer.</text>
</comment>
<dbReference type="Gene3D" id="1.20.58.220">
    <property type="entry name" value="Phosphate transport system protein phou homolog 2, domain 2"/>
    <property type="match status" value="1"/>
</dbReference>
<comment type="function">
    <text evidence="1">Plays a role in the regulation of phosphate uptake.</text>
</comment>
<sequence length="228" mass="26007">MVRSNFEKELHELHDNFGRMGRLVSENIGRAVKSFIDHDKQQAQYVIDTDPSINGIEVELEKKSFEMIALQQPVTTDLRNIVTIMKASSDLERMADHAVSIAKATIKVKGEARVYGIEDEIAHTADLVIQLVIDALEAYRVQDDQWAREIAKQDISIDKQAKKINAHIISEMKKDPDTILGNTYYMLVTSYLERIGDYATNICEWVVYLKTGKLIELNNHVKQDSQDN</sequence>
<comment type="similarity">
    <text evidence="1">Belongs to the PhoU family.</text>
</comment>
<name>A0ABU8SGQ9_9LACO</name>
<dbReference type="PANTHER" id="PTHR42930:SF3">
    <property type="entry name" value="PHOSPHATE-SPECIFIC TRANSPORT SYSTEM ACCESSORY PROTEIN PHOU"/>
    <property type="match status" value="1"/>
</dbReference>
<dbReference type="EMBL" id="JAWMWG010000001">
    <property type="protein sequence ID" value="MEJ6348210.1"/>
    <property type="molecule type" value="Genomic_DNA"/>
</dbReference>
<dbReference type="SUPFAM" id="SSF109755">
    <property type="entry name" value="PhoU-like"/>
    <property type="match status" value="1"/>
</dbReference>
<reference evidence="3 4" key="1">
    <citation type="submission" date="2023-10" db="EMBL/GenBank/DDBJ databases">
        <title>Holzapfeliella saturejae sp. nov. isolated from Satureja montana flowers.</title>
        <authorList>
            <person name="Alcantara C."/>
            <person name="Zuniga M."/>
            <person name="Landete J.M."/>
            <person name="Monedero V."/>
        </authorList>
    </citation>
    <scope>NUCLEOTIDE SEQUENCE [LARGE SCALE GENOMIC DNA]</scope>
    <source>
        <strain evidence="3 4">He02</strain>
    </source>
</reference>
<dbReference type="InterPro" id="IPR038078">
    <property type="entry name" value="PhoU-like_sf"/>
</dbReference>
<dbReference type="InterPro" id="IPR026022">
    <property type="entry name" value="PhoU_dom"/>
</dbReference>
<feature type="domain" description="PhoU" evidence="2">
    <location>
        <begin position="19"/>
        <end position="104"/>
    </location>
</feature>
<gene>
    <name evidence="3" type="primary">phoU</name>
    <name evidence="3" type="ORF">R4Y45_03075</name>
</gene>
<comment type="caution">
    <text evidence="3">The sequence shown here is derived from an EMBL/GenBank/DDBJ whole genome shotgun (WGS) entry which is preliminary data.</text>
</comment>
<evidence type="ECO:0000259" key="2">
    <source>
        <dbReference type="Pfam" id="PF01895"/>
    </source>
</evidence>
<dbReference type="Pfam" id="PF01895">
    <property type="entry name" value="PhoU"/>
    <property type="match status" value="2"/>
</dbReference>
<evidence type="ECO:0000256" key="1">
    <source>
        <dbReference type="PIRNR" id="PIRNR003107"/>
    </source>
</evidence>
<keyword evidence="4" id="KW-1185">Reference proteome</keyword>
<dbReference type="Proteomes" id="UP001377804">
    <property type="component" value="Unassembled WGS sequence"/>
</dbReference>
<feature type="domain" description="PhoU" evidence="2">
    <location>
        <begin position="123"/>
        <end position="206"/>
    </location>
</feature>
<dbReference type="PANTHER" id="PTHR42930">
    <property type="entry name" value="PHOSPHATE-SPECIFIC TRANSPORT SYSTEM ACCESSORY PROTEIN PHOU"/>
    <property type="match status" value="1"/>
</dbReference>
<organism evidence="3 4">
    <name type="scientific">Holzapfeliella saturejae</name>
    <dbReference type="NCBI Taxonomy" id="3082953"/>
    <lineage>
        <taxon>Bacteria</taxon>
        <taxon>Bacillati</taxon>
        <taxon>Bacillota</taxon>
        <taxon>Bacilli</taxon>
        <taxon>Lactobacillales</taxon>
        <taxon>Lactobacillaceae</taxon>
        <taxon>Holzapfeliella</taxon>
    </lineage>
</organism>
<protein>
    <recommendedName>
        <fullName evidence="1">Phosphate-specific transport system accessory protein PhoU</fullName>
    </recommendedName>
</protein>
<comment type="subcellular location">
    <subcellularLocation>
        <location evidence="1">Cytoplasm</location>
    </subcellularLocation>
</comment>
<proteinExistence type="inferred from homology"/>
<evidence type="ECO:0000313" key="4">
    <source>
        <dbReference type="Proteomes" id="UP001377804"/>
    </source>
</evidence>
<evidence type="ECO:0000313" key="3">
    <source>
        <dbReference type="EMBL" id="MEJ6348210.1"/>
    </source>
</evidence>
<dbReference type="InterPro" id="IPR028366">
    <property type="entry name" value="PhoU"/>
</dbReference>
<accession>A0ABU8SGQ9</accession>